<evidence type="ECO:0000259" key="2">
    <source>
        <dbReference type="Pfam" id="PF07715"/>
    </source>
</evidence>
<keyword evidence="1" id="KW-1134">Transmembrane beta strand</keyword>
<evidence type="ECO:0000313" key="4">
    <source>
        <dbReference type="Proteomes" id="UP000524404"/>
    </source>
</evidence>
<sequence length="1077" mass="119583">MNTFTRINNLRPTKWRLITLSSLLAVTFFLCYCPIVAIGSPLGNKMSSAIFKDKSLRGRVLDENDKPLAGANIKVDGSMVGTVSDAGGYFTLSVPENSKLIVSYIGYQSQIIEIGRQSNITVRLLSEDKNIDEVIVVGFGAQKKINLTGSVDAISSRQLENRPINNVASGLQGLIPNLNIANPSGRPSSAPSFNIRGITSINGGDPLVLVDNVPFTVAEVSRINFNDIESVTVLKDASSAAIYGARAAFGVVLITTKTPQGNKMNVTVNSNVGFRTIGKMPELVTDPYQVMINKHQSAVPLYNLYPDALRVYAKKRSEDLSLPSVIIDPTTPANWAYYGNTNWIQEAYQQSAPTYNSNIAISKRAESLSYYFSADYYQQDGLLKYGNDVYKRYNIRGKVDLNVTKWLSFTNNTQLSFTNYDSPVFIDGNFFWNVNRTNSLDVPRNPDGSWTSAGAGLLGRLQDGGRSRSSITELQSSFGAKATVIKGIFDIKGEATFRRGASLVRSFDIPIPYRTGPNNPILNTGSTTSWAQNTNGNTDYTVFNIYGDLHKSFGKHSIQALAGFNQEYRKSITSNISRNNIISTTLPSIGLSTGTMSSSESINDWAVRGLFYRLGYDYKDKYLLELNGRYDGTSRFPEGKRWGFFPSVSAGWVVSDEEFIRSINSNNFINLLKLRGSYGILGNQASVGEYDYIPSMASSQVSQILGTTRPQTVNAPGAVSGNFSWENIATVNLGVDLAFMSNRLQVNFDKFTRYTNDMLIPGKTLPAVFGTNVPRENAGDLKTTGWEFRLGWRDQFNLGKSPFQYNLAFNLADSRSYITRFDNPSKLLNQYYEGQEIGEIWGADIIGYFQNQEQLKNSPDQKAMGAAEQSYQFFVGDPIFADRNGDGIVNKGLRTVNDPGDLYKIGNSRPRYTFGMDMGASWKGFDLRVFMQGVGKRDWYPDASNVYFWGVFAQPWTNVTVQNLDHWTPENPNAYFPAIRAYTAENSGEQLSLPNKKYMQNAAYMRVKNITLGYTLPASILKKAKIDKVRLFVSTENIFEISYTKVKFDPEALGSGSAGNAVYPFQRTYAFGLNLNF</sequence>
<dbReference type="InterPro" id="IPR008969">
    <property type="entry name" value="CarboxyPept-like_regulatory"/>
</dbReference>
<organism evidence="3 4">
    <name type="scientific">Arcicella rosea</name>
    <dbReference type="NCBI Taxonomy" id="502909"/>
    <lineage>
        <taxon>Bacteria</taxon>
        <taxon>Pseudomonadati</taxon>
        <taxon>Bacteroidota</taxon>
        <taxon>Cytophagia</taxon>
        <taxon>Cytophagales</taxon>
        <taxon>Flectobacillaceae</taxon>
        <taxon>Arcicella</taxon>
    </lineage>
</organism>
<keyword evidence="1" id="KW-0812">Transmembrane</keyword>
<dbReference type="InterPro" id="IPR023996">
    <property type="entry name" value="TonB-dep_OMP_SusC/RagA"/>
</dbReference>
<dbReference type="InterPro" id="IPR012910">
    <property type="entry name" value="Plug_dom"/>
</dbReference>
<comment type="caution">
    <text evidence="3">The sequence shown here is derived from an EMBL/GenBank/DDBJ whole genome shotgun (WGS) entry which is preliminary data.</text>
</comment>
<dbReference type="GO" id="GO:0009279">
    <property type="term" value="C:cell outer membrane"/>
    <property type="evidence" value="ECO:0007669"/>
    <property type="project" value="UniProtKB-SubCell"/>
</dbReference>
<evidence type="ECO:0000256" key="1">
    <source>
        <dbReference type="PROSITE-ProRule" id="PRU01360"/>
    </source>
</evidence>
<comment type="subcellular location">
    <subcellularLocation>
        <location evidence="1">Cell outer membrane</location>
        <topology evidence="1">Multi-pass membrane protein</topology>
    </subcellularLocation>
</comment>
<keyword evidence="1" id="KW-0472">Membrane</keyword>
<dbReference type="NCBIfam" id="TIGR04056">
    <property type="entry name" value="OMP_RagA_SusC"/>
    <property type="match status" value="1"/>
</dbReference>
<dbReference type="PROSITE" id="PS52016">
    <property type="entry name" value="TONB_DEPENDENT_REC_3"/>
    <property type="match status" value="1"/>
</dbReference>
<dbReference type="SUPFAM" id="SSF56935">
    <property type="entry name" value="Porins"/>
    <property type="match status" value="1"/>
</dbReference>
<dbReference type="NCBIfam" id="TIGR04057">
    <property type="entry name" value="SusC_RagA_signa"/>
    <property type="match status" value="1"/>
</dbReference>
<dbReference type="Gene3D" id="2.60.40.1120">
    <property type="entry name" value="Carboxypeptidase-like, regulatory domain"/>
    <property type="match status" value="1"/>
</dbReference>
<dbReference type="InterPro" id="IPR039426">
    <property type="entry name" value="TonB-dep_rcpt-like"/>
</dbReference>
<accession>A0A841EK34</accession>
<evidence type="ECO:0000313" key="3">
    <source>
        <dbReference type="EMBL" id="MBB6002564.1"/>
    </source>
</evidence>
<proteinExistence type="inferred from homology"/>
<protein>
    <submittedName>
        <fullName evidence="3">TonB-linked SusC/RagA family outer membrane protein</fullName>
    </submittedName>
</protein>
<keyword evidence="1" id="KW-0813">Transport</keyword>
<dbReference type="Proteomes" id="UP000524404">
    <property type="component" value="Unassembled WGS sequence"/>
</dbReference>
<feature type="domain" description="TonB-dependent receptor plug" evidence="2">
    <location>
        <begin position="144"/>
        <end position="251"/>
    </location>
</feature>
<gene>
    <name evidence="3" type="ORF">HNP25_001216</name>
</gene>
<dbReference type="Pfam" id="PF07715">
    <property type="entry name" value="Plug"/>
    <property type="match status" value="1"/>
</dbReference>
<dbReference type="EMBL" id="JACHKT010000006">
    <property type="protein sequence ID" value="MBB6002564.1"/>
    <property type="molecule type" value="Genomic_DNA"/>
</dbReference>
<keyword evidence="4" id="KW-1185">Reference proteome</keyword>
<keyword evidence="1" id="KW-0998">Cell outer membrane</keyword>
<dbReference type="SUPFAM" id="SSF49464">
    <property type="entry name" value="Carboxypeptidase regulatory domain-like"/>
    <property type="match status" value="1"/>
</dbReference>
<dbReference type="Pfam" id="PF13715">
    <property type="entry name" value="CarbopepD_reg_2"/>
    <property type="match status" value="1"/>
</dbReference>
<dbReference type="InterPro" id="IPR023997">
    <property type="entry name" value="TonB-dep_OMP_SusC/RagA_CS"/>
</dbReference>
<dbReference type="RefSeq" id="WP_221432416.1">
    <property type="nucleotide sequence ID" value="NZ_JACHKT010000006.1"/>
</dbReference>
<comment type="similarity">
    <text evidence="1">Belongs to the TonB-dependent receptor family.</text>
</comment>
<dbReference type="Gene3D" id="2.170.130.10">
    <property type="entry name" value="TonB-dependent receptor, plug domain"/>
    <property type="match status" value="1"/>
</dbReference>
<dbReference type="AlphaFoldDB" id="A0A841EK34"/>
<dbReference type="InterPro" id="IPR037066">
    <property type="entry name" value="Plug_dom_sf"/>
</dbReference>
<name>A0A841EK34_9BACT</name>
<reference evidence="3 4" key="1">
    <citation type="submission" date="2020-08" db="EMBL/GenBank/DDBJ databases">
        <title>Functional genomics of gut bacteria from endangered species of beetles.</title>
        <authorList>
            <person name="Carlos-Shanley C."/>
        </authorList>
    </citation>
    <scope>NUCLEOTIDE SEQUENCE [LARGE SCALE GENOMIC DNA]</scope>
    <source>
        <strain evidence="3 4">S00070</strain>
    </source>
</reference>